<keyword evidence="17" id="KW-1185">Reference proteome</keyword>
<proteinExistence type="inferred from homology"/>
<feature type="transmembrane region" description="Helical" evidence="14">
    <location>
        <begin position="36"/>
        <end position="58"/>
    </location>
</feature>
<feature type="domain" description="Membrane insertase YidC/Oxa/ALB C-terminal" evidence="15">
    <location>
        <begin position="35"/>
        <end position="260"/>
    </location>
</feature>
<dbReference type="Pfam" id="PF02096">
    <property type="entry name" value="60KD_IMP"/>
    <property type="match status" value="1"/>
</dbReference>
<evidence type="ECO:0000256" key="4">
    <source>
        <dbReference type="ARBA" id="ARBA00022692"/>
    </source>
</evidence>
<feature type="transmembrane region" description="Helical" evidence="14">
    <location>
        <begin position="150"/>
        <end position="169"/>
    </location>
</feature>
<evidence type="ECO:0000259" key="15">
    <source>
        <dbReference type="Pfam" id="PF02096"/>
    </source>
</evidence>
<feature type="transmembrane region" description="Helical" evidence="14">
    <location>
        <begin position="116"/>
        <end position="138"/>
    </location>
</feature>
<protein>
    <recommendedName>
        <fullName evidence="3">Membrane protein insertase YidC</fullName>
    </recommendedName>
    <alternativeName>
        <fullName evidence="11">Foldase YidC</fullName>
    </alternativeName>
    <alternativeName>
        <fullName evidence="10">Membrane integrase YidC</fullName>
    </alternativeName>
    <alternativeName>
        <fullName evidence="9">Membrane protein YidC</fullName>
    </alternativeName>
</protein>
<evidence type="ECO:0000313" key="16">
    <source>
        <dbReference type="EMBL" id="NEN77080.1"/>
    </source>
</evidence>
<feature type="transmembrane region" description="Helical" evidence="14">
    <location>
        <begin position="181"/>
        <end position="202"/>
    </location>
</feature>
<dbReference type="AlphaFoldDB" id="A0A6P0HFP0"/>
<evidence type="ECO:0000256" key="2">
    <source>
        <dbReference type="ARBA" id="ARBA00010527"/>
    </source>
</evidence>
<evidence type="ECO:0000256" key="5">
    <source>
        <dbReference type="ARBA" id="ARBA00022989"/>
    </source>
</evidence>
<evidence type="ECO:0000256" key="7">
    <source>
        <dbReference type="ARBA" id="ARBA00025034"/>
    </source>
</evidence>
<organism evidence="16 17">
    <name type="scientific">Nocardioides zeae</name>
    <dbReference type="NCBI Taxonomy" id="1457234"/>
    <lineage>
        <taxon>Bacteria</taxon>
        <taxon>Bacillati</taxon>
        <taxon>Actinomycetota</taxon>
        <taxon>Actinomycetes</taxon>
        <taxon>Propionibacteriales</taxon>
        <taxon>Nocardioidaceae</taxon>
        <taxon>Nocardioides</taxon>
    </lineage>
</organism>
<comment type="caution">
    <text evidence="16">The sequence shown here is derived from an EMBL/GenBank/DDBJ whole genome shotgun (WGS) entry which is preliminary data.</text>
</comment>
<dbReference type="RefSeq" id="WP_163770408.1">
    <property type="nucleotide sequence ID" value="NZ_JAAGXA010000001.1"/>
</dbReference>
<evidence type="ECO:0000256" key="9">
    <source>
        <dbReference type="ARBA" id="ARBA00031538"/>
    </source>
</evidence>
<evidence type="ECO:0000256" key="14">
    <source>
        <dbReference type="SAM" id="Phobius"/>
    </source>
</evidence>
<dbReference type="InterPro" id="IPR001708">
    <property type="entry name" value="YidC/ALB3/OXA1/COX18"/>
</dbReference>
<comment type="similarity">
    <text evidence="2">Belongs to the OXA1/ALB3/YidC family. Type 1 subfamily.</text>
</comment>
<keyword evidence="6 14" id="KW-0472">Membrane</keyword>
<sequence>MSVLDPITHALAAVVATAHSAATGLGAAPDGVGAWLVALVSVVVTVRLLLLPLVVRGVKQAHAAARARPHLAEVQKKFRDAQEKARAKGGAGSRPDPEALRELMEERRRISTEHGVSRLGCLPMLLQMPIWIGLYHLIGGAARGRAIGALDAGLVASLGAATLAGVPLADHGYLGAGTGHLAVVALLAGAAALLSFVTQHFLVLPNMVLTDAPEAVVSAQRMMPLLSAGGMLVAASVVPVALLVYWVVNAAWTCAQSAVVWRWFPTPGSPAALRHGAPSASVPGVA</sequence>
<accession>A0A6P0HFP0</accession>
<evidence type="ECO:0000256" key="11">
    <source>
        <dbReference type="ARBA" id="ARBA00033342"/>
    </source>
</evidence>
<dbReference type="GO" id="GO:0032977">
    <property type="term" value="F:membrane insertase activity"/>
    <property type="evidence" value="ECO:0007669"/>
    <property type="project" value="InterPro"/>
</dbReference>
<gene>
    <name evidence="16" type="primary">yidC</name>
    <name evidence="16" type="ORF">G3T38_02190</name>
</gene>
<dbReference type="PANTHER" id="PTHR12428:SF65">
    <property type="entry name" value="CYTOCHROME C OXIDASE ASSEMBLY PROTEIN COX18, MITOCHONDRIAL"/>
    <property type="match status" value="1"/>
</dbReference>
<keyword evidence="5 14" id="KW-1133">Transmembrane helix</keyword>
<comment type="subunit">
    <text evidence="8">Interacts with the Sec translocase complex via SecD. Specifically interacts with transmembrane segments of nascent integral membrane proteins during membrane integration.</text>
</comment>
<evidence type="ECO:0000256" key="12">
    <source>
        <dbReference type="RuleBase" id="RU003945"/>
    </source>
</evidence>
<dbReference type="InterPro" id="IPR028055">
    <property type="entry name" value="YidC/Oxa/ALB_C"/>
</dbReference>
<dbReference type="PANTHER" id="PTHR12428">
    <property type="entry name" value="OXA1"/>
    <property type="match status" value="1"/>
</dbReference>
<comment type="subcellular location">
    <subcellularLocation>
        <location evidence="1 12">Membrane</location>
        <topology evidence="1 12">Multi-pass membrane protein</topology>
    </subcellularLocation>
</comment>
<feature type="region of interest" description="Disordered" evidence="13">
    <location>
        <begin position="78"/>
        <end position="98"/>
    </location>
</feature>
<name>A0A6P0HFP0_9ACTN</name>
<keyword evidence="4 12" id="KW-0812">Transmembrane</keyword>
<evidence type="ECO:0000313" key="17">
    <source>
        <dbReference type="Proteomes" id="UP000468687"/>
    </source>
</evidence>
<feature type="transmembrane region" description="Helical" evidence="14">
    <location>
        <begin position="222"/>
        <end position="248"/>
    </location>
</feature>
<comment type="function">
    <text evidence="7">Required for the insertion and/or proper folding and/or complex formation of integral membrane proteins into the membrane. Involved in integration of membrane proteins that insert both dependently and independently of the Sec translocase complex, as well as at least some lipoproteins. Aids folding of multispanning membrane proteins.</text>
</comment>
<evidence type="ECO:0000256" key="13">
    <source>
        <dbReference type="SAM" id="MobiDB-lite"/>
    </source>
</evidence>
<dbReference type="GO" id="GO:0005886">
    <property type="term" value="C:plasma membrane"/>
    <property type="evidence" value="ECO:0007669"/>
    <property type="project" value="TreeGrafter"/>
</dbReference>
<evidence type="ECO:0000256" key="8">
    <source>
        <dbReference type="ARBA" id="ARBA00026028"/>
    </source>
</evidence>
<dbReference type="GO" id="GO:0051205">
    <property type="term" value="P:protein insertion into membrane"/>
    <property type="evidence" value="ECO:0007669"/>
    <property type="project" value="TreeGrafter"/>
</dbReference>
<reference evidence="16 17" key="1">
    <citation type="journal article" date="2014" name="Int. J. Syst. Evol. Microbiol.">
        <title>Nocardioides zeae sp. nov., isolated from the stem of Zea mays.</title>
        <authorList>
            <person name="Glaeser S.P."/>
            <person name="McInroy J.A."/>
            <person name="Busse H.J."/>
            <person name="Kampfer P."/>
        </authorList>
    </citation>
    <scope>NUCLEOTIDE SEQUENCE [LARGE SCALE GENOMIC DNA]</scope>
    <source>
        <strain evidence="16 17">JCM 30728</strain>
    </source>
</reference>
<evidence type="ECO:0000256" key="1">
    <source>
        <dbReference type="ARBA" id="ARBA00004141"/>
    </source>
</evidence>
<evidence type="ECO:0000256" key="3">
    <source>
        <dbReference type="ARBA" id="ARBA00015325"/>
    </source>
</evidence>
<evidence type="ECO:0000256" key="10">
    <source>
        <dbReference type="ARBA" id="ARBA00033245"/>
    </source>
</evidence>
<dbReference type="Proteomes" id="UP000468687">
    <property type="component" value="Unassembled WGS sequence"/>
</dbReference>
<dbReference type="EMBL" id="JAAGXA010000001">
    <property type="protein sequence ID" value="NEN77080.1"/>
    <property type="molecule type" value="Genomic_DNA"/>
</dbReference>
<dbReference type="NCBIfam" id="TIGR03592">
    <property type="entry name" value="yidC_oxa1_cterm"/>
    <property type="match status" value="1"/>
</dbReference>
<evidence type="ECO:0000256" key="6">
    <source>
        <dbReference type="ARBA" id="ARBA00023136"/>
    </source>
</evidence>